<feature type="transmembrane region" description="Helical" evidence="6">
    <location>
        <begin position="12"/>
        <end position="31"/>
    </location>
</feature>
<evidence type="ECO:0000256" key="4">
    <source>
        <dbReference type="ARBA" id="ARBA00022801"/>
    </source>
</evidence>
<feature type="compositionally biased region" description="Polar residues" evidence="5">
    <location>
        <begin position="368"/>
        <end position="387"/>
    </location>
</feature>
<organism evidence="9">
    <name type="scientific">Compsopogon caeruleus</name>
    <dbReference type="NCBI Taxonomy" id="31354"/>
    <lineage>
        <taxon>Eukaryota</taxon>
        <taxon>Rhodophyta</taxon>
        <taxon>Compsopogonophyceae</taxon>
        <taxon>Compsopogonales</taxon>
        <taxon>Compsopogonaceae</taxon>
        <taxon>Compsopogon</taxon>
    </lineage>
</organism>
<evidence type="ECO:0000256" key="3">
    <source>
        <dbReference type="ARBA" id="ARBA00022723"/>
    </source>
</evidence>
<evidence type="ECO:0000313" key="9">
    <source>
        <dbReference type="EMBL" id="CAD9237167.1"/>
    </source>
</evidence>
<feature type="region of interest" description="Disordered" evidence="5">
    <location>
        <begin position="166"/>
        <end position="215"/>
    </location>
</feature>
<evidence type="ECO:0000259" key="8">
    <source>
        <dbReference type="Pfam" id="PF17146"/>
    </source>
</evidence>
<dbReference type="GO" id="GO:0030490">
    <property type="term" value="P:maturation of SSU-rRNA"/>
    <property type="evidence" value="ECO:0007669"/>
    <property type="project" value="TreeGrafter"/>
</dbReference>
<dbReference type="Pfam" id="PF08772">
    <property type="entry name" value="Zn_ribbon_NOB1"/>
    <property type="match status" value="1"/>
</dbReference>
<comment type="similarity">
    <text evidence="1">Belongs to the NOB1 family.</text>
</comment>
<dbReference type="InterPro" id="IPR036283">
    <property type="entry name" value="NOB1_Zf-like_sf"/>
</dbReference>
<dbReference type="PANTHER" id="PTHR12814">
    <property type="entry name" value="RNA-BINDING PROTEIN NOB1"/>
    <property type="match status" value="1"/>
</dbReference>
<keyword evidence="4" id="KW-0378">Hydrolase</keyword>
<proteinExistence type="inferred from homology"/>
<evidence type="ECO:0000256" key="5">
    <source>
        <dbReference type="SAM" id="MobiDB-lite"/>
    </source>
</evidence>
<dbReference type="InterPro" id="IPR033411">
    <property type="entry name" value="Ribonuclease_PIN"/>
</dbReference>
<dbReference type="GO" id="GO:0046872">
    <property type="term" value="F:metal ion binding"/>
    <property type="evidence" value="ECO:0007669"/>
    <property type="project" value="UniProtKB-KW"/>
</dbReference>
<feature type="compositionally biased region" description="Basic and acidic residues" evidence="5">
    <location>
        <begin position="393"/>
        <end position="411"/>
    </location>
</feature>
<dbReference type="CDD" id="cd09876">
    <property type="entry name" value="PIN_Nob1-like"/>
    <property type="match status" value="1"/>
</dbReference>
<dbReference type="Pfam" id="PF17146">
    <property type="entry name" value="PIN_6"/>
    <property type="match status" value="1"/>
</dbReference>
<dbReference type="GO" id="GO:0005737">
    <property type="term" value="C:cytoplasm"/>
    <property type="evidence" value="ECO:0007669"/>
    <property type="project" value="UniProtKB-ARBA"/>
</dbReference>
<feature type="domain" description="Ribonuclease PIN" evidence="8">
    <location>
        <begin position="23"/>
        <end position="132"/>
    </location>
</feature>
<accession>A0A6T6DAN5</accession>
<dbReference type="GO" id="GO:0030688">
    <property type="term" value="C:preribosome, small subunit precursor"/>
    <property type="evidence" value="ECO:0007669"/>
    <property type="project" value="TreeGrafter"/>
</dbReference>
<sequence length="646" mass="71928">MIEVGEGIQERWIWHFGLTMVWVVLDTGAFVSCPDSFFWVGEGPRDLSWMGSSVELVTVSSVLRELKDERARARLAILMDAGGTVGETGRGLHLREPSDEGLREVVRFAKTTGDYGSLSKTDLEVLALAWDLEVETVGKGNLRREPPPPPEVWMAGENLKDSLAVSENSESMQVDPDAGEAQADGGWVTVKPRRRSKSEKERSNRIDSAPTDLNHVTTEELGHRKTPVPEVGQQPWEWSNRTDLECDPGQPFFSETTLQSEIDRLDSPNGEKQLIEETTSTTVSRASTVVVDPQCDDLTKRFHQLLANEDNGTTDHSQNDILKETGQPATRKRRRRRRVNKSRSEASPCPPRGESGDEGTIGSPCLIAQSQVRNSKSVTQESESTQPPNAPETRCEEKSRSPDDDLVRASEAEESESQDDPPVGTSEDGAAAQFGEGLEGNSRQDEDFSSWIHPENVDDRIALDLGGLISSAEMKHRSGCITTDFAMQNVLLQMGLHLLSPDGKHTIRRLKKYVLRCYGCFKLTKDAEKQFCQHCGNHSLSRVTYAVDENGTGRLFLSPRYVPKIRGTKYSIPLPRGGRYNSDLILTEDVLAMRSKQLRSWQVRSSAVDVLDPTEVYNGSAKYRPTPDLVVGYGRRNPNQVRKPRK</sequence>
<keyword evidence="2" id="KW-0540">Nuclease</keyword>
<dbReference type="Gene3D" id="3.40.50.1010">
    <property type="entry name" value="5'-nuclease"/>
    <property type="match status" value="1"/>
</dbReference>
<feature type="region of interest" description="Disordered" evidence="5">
    <location>
        <begin position="309"/>
        <end position="430"/>
    </location>
</feature>
<dbReference type="AlphaFoldDB" id="A0A6T6DAN5"/>
<dbReference type="InterPro" id="IPR014881">
    <property type="entry name" value="NOB1_Zn-bd"/>
</dbReference>
<dbReference type="GO" id="GO:0016787">
    <property type="term" value="F:hydrolase activity"/>
    <property type="evidence" value="ECO:0007669"/>
    <property type="project" value="UniProtKB-KW"/>
</dbReference>
<protein>
    <recommendedName>
        <fullName evidence="11">20S-pre-rRNA D-site endonuclease NOB1</fullName>
    </recommendedName>
</protein>
<evidence type="ECO:0000256" key="6">
    <source>
        <dbReference type="SAM" id="Phobius"/>
    </source>
</evidence>
<dbReference type="PANTHER" id="PTHR12814:SF2">
    <property type="entry name" value="RNA-BINDING PROTEIN NOB1"/>
    <property type="match status" value="1"/>
</dbReference>
<feature type="compositionally biased region" description="Basic residues" evidence="5">
    <location>
        <begin position="330"/>
        <end position="341"/>
    </location>
</feature>
<keyword evidence="3" id="KW-0479">Metal-binding</keyword>
<reference evidence="9" key="1">
    <citation type="submission" date="2021-01" db="EMBL/GenBank/DDBJ databases">
        <authorList>
            <person name="Corre E."/>
            <person name="Pelletier E."/>
            <person name="Niang G."/>
            <person name="Scheremetjew M."/>
            <person name="Finn R."/>
            <person name="Kale V."/>
            <person name="Holt S."/>
            <person name="Cochrane G."/>
            <person name="Meng A."/>
            <person name="Brown T."/>
            <person name="Cohen L."/>
        </authorList>
    </citation>
    <scope>NUCLEOTIDE SEQUENCE</scope>
    <source>
        <strain evidence="9">SAG 36.94</strain>
    </source>
</reference>
<dbReference type="EMBL" id="HBGH01016727">
    <property type="protein sequence ID" value="CAD9237167.1"/>
    <property type="molecule type" value="Transcribed_RNA"/>
</dbReference>
<evidence type="ECO:0000259" key="7">
    <source>
        <dbReference type="Pfam" id="PF08772"/>
    </source>
</evidence>
<keyword evidence="6" id="KW-1133">Transmembrane helix</keyword>
<dbReference type="Gene3D" id="6.20.210.10">
    <property type="entry name" value="Nin one binding (NOB1), Zn-ribbon-like"/>
    <property type="match status" value="1"/>
</dbReference>
<evidence type="ECO:0008006" key="11">
    <source>
        <dbReference type="Google" id="ProtNLM"/>
    </source>
</evidence>
<dbReference type="GO" id="GO:0031981">
    <property type="term" value="C:nuclear lumen"/>
    <property type="evidence" value="ECO:0007669"/>
    <property type="project" value="UniProtKB-ARBA"/>
</dbReference>
<keyword evidence="6" id="KW-0812">Transmembrane</keyword>
<gene>
    <name evidence="9" type="ORF">CCAE0312_LOCUS9265</name>
    <name evidence="10" type="ORF">CCAE0312_LOCUS9266</name>
</gene>
<dbReference type="SUPFAM" id="SSF144206">
    <property type="entry name" value="NOB1 zinc finger-like"/>
    <property type="match status" value="1"/>
</dbReference>
<evidence type="ECO:0000256" key="2">
    <source>
        <dbReference type="ARBA" id="ARBA00022722"/>
    </source>
</evidence>
<name>A0A6T6DAN5_9RHOD</name>
<dbReference type="EMBL" id="HBGH01016728">
    <property type="protein sequence ID" value="CAD9237168.1"/>
    <property type="molecule type" value="Transcribed_RNA"/>
</dbReference>
<dbReference type="InterPro" id="IPR039907">
    <property type="entry name" value="NOB1"/>
</dbReference>
<evidence type="ECO:0000256" key="1">
    <source>
        <dbReference type="ARBA" id="ARBA00005858"/>
    </source>
</evidence>
<dbReference type="GO" id="GO:0004521">
    <property type="term" value="F:RNA endonuclease activity"/>
    <property type="evidence" value="ECO:0007669"/>
    <property type="project" value="UniProtKB-ARBA"/>
</dbReference>
<keyword evidence="6" id="KW-0472">Membrane</keyword>
<evidence type="ECO:0000313" key="10">
    <source>
        <dbReference type="EMBL" id="CAD9237168.1"/>
    </source>
</evidence>
<feature type="domain" description="Nin one binding (NOB1) Zn-ribbon-like" evidence="7">
    <location>
        <begin position="507"/>
        <end position="578"/>
    </location>
</feature>
<dbReference type="FunFam" id="3.40.50.1010:FF:000020">
    <property type="entry name" value="20S-pre-rRNA D-site endonuclease NOB1"/>
    <property type="match status" value="1"/>
</dbReference>